<evidence type="ECO:0000313" key="1">
    <source>
        <dbReference type="EMBL" id="KAK9016737.1"/>
    </source>
</evidence>
<name>A0ABR2RUT9_9ROSI</name>
<sequence>MHGSWIHKAEYNYCISLIINKLTCNSFLPLFNEKSVVVGTGLLSIDNYVESLVLLDKTVDVRCESDVNHPIYSSDSGESSGVASDRKNEEVLLHMHNAKMTSLDLNSQQIEASLDLNSQQIELHVVDVGAHLLYVKSYVEGLVLLDKAVNVRSESDACLSNLLLEVYRHSNTDIFPKKSIPAAVAVNLAEEMGKVGPNSSPSFAAILQLALQREYQDSTGKIAIGSHIS</sequence>
<gene>
    <name evidence="1" type="ORF">V6N11_079231</name>
</gene>
<keyword evidence="2" id="KW-1185">Reference proteome</keyword>
<comment type="caution">
    <text evidence="1">The sequence shown here is derived from an EMBL/GenBank/DDBJ whole genome shotgun (WGS) entry which is preliminary data.</text>
</comment>
<evidence type="ECO:0000313" key="2">
    <source>
        <dbReference type="Proteomes" id="UP001396334"/>
    </source>
</evidence>
<accession>A0ABR2RUT9</accession>
<dbReference type="Proteomes" id="UP001396334">
    <property type="component" value="Unassembled WGS sequence"/>
</dbReference>
<reference evidence="1 2" key="1">
    <citation type="journal article" date="2024" name="G3 (Bethesda)">
        <title>Genome assembly of Hibiscus sabdariffa L. provides insights into metabolisms of medicinal natural products.</title>
        <authorList>
            <person name="Kim T."/>
        </authorList>
    </citation>
    <scope>NUCLEOTIDE SEQUENCE [LARGE SCALE GENOMIC DNA]</scope>
    <source>
        <strain evidence="1">TK-2024</strain>
        <tissue evidence="1">Old leaves</tissue>
    </source>
</reference>
<organism evidence="1 2">
    <name type="scientific">Hibiscus sabdariffa</name>
    <name type="common">roselle</name>
    <dbReference type="NCBI Taxonomy" id="183260"/>
    <lineage>
        <taxon>Eukaryota</taxon>
        <taxon>Viridiplantae</taxon>
        <taxon>Streptophyta</taxon>
        <taxon>Embryophyta</taxon>
        <taxon>Tracheophyta</taxon>
        <taxon>Spermatophyta</taxon>
        <taxon>Magnoliopsida</taxon>
        <taxon>eudicotyledons</taxon>
        <taxon>Gunneridae</taxon>
        <taxon>Pentapetalae</taxon>
        <taxon>rosids</taxon>
        <taxon>malvids</taxon>
        <taxon>Malvales</taxon>
        <taxon>Malvaceae</taxon>
        <taxon>Malvoideae</taxon>
        <taxon>Hibiscus</taxon>
    </lineage>
</organism>
<protein>
    <submittedName>
        <fullName evidence="1">Uncharacterized protein</fullName>
    </submittedName>
</protein>
<dbReference type="EMBL" id="JBBPBN010000020">
    <property type="protein sequence ID" value="KAK9016737.1"/>
    <property type="molecule type" value="Genomic_DNA"/>
</dbReference>
<proteinExistence type="predicted"/>